<dbReference type="SUPFAM" id="SSF49899">
    <property type="entry name" value="Concanavalin A-like lectins/glucanases"/>
    <property type="match status" value="1"/>
</dbReference>
<dbReference type="InterPro" id="IPR013783">
    <property type="entry name" value="Ig-like_fold"/>
</dbReference>
<evidence type="ECO:0000256" key="7">
    <source>
        <dbReference type="SAM" id="SignalP"/>
    </source>
</evidence>
<keyword evidence="11" id="KW-1185">Reference proteome</keyword>
<evidence type="ECO:0000313" key="11">
    <source>
        <dbReference type="Proteomes" id="UP000659904"/>
    </source>
</evidence>
<evidence type="ECO:0000313" key="10">
    <source>
        <dbReference type="EMBL" id="GIF96263.1"/>
    </source>
</evidence>
<feature type="domain" description="CBM2" evidence="9">
    <location>
        <begin position="454"/>
        <end position="560"/>
    </location>
</feature>
<keyword evidence="2 5" id="KW-0119">Carbohydrate metabolism</keyword>
<dbReference type="PROSITE" id="PS51173">
    <property type="entry name" value="CBM2"/>
    <property type="match status" value="1"/>
</dbReference>
<dbReference type="Pfam" id="PF00553">
    <property type="entry name" value="CBM_2"/>
    <property type="match status" value="1"/>
</dbReference>
<proteinExistence type="inferred from homology"/>
<dbReference type="InterPro" id="IPR002594">
    <property type="entry name" value="GH12"/>
</dbReference>
<feature type="domain" description="Fibronectin type-III" evidence="8">
    <location>
        <begin position="268"/>
        <end position="357"/>
    </location>
</feature>
<dbReference type="Pfam" id="PF00041">
    <property type="entry name" value="fn3"/>
    <property type="match status" value="2"/>
</dbReference>
<dbReference type="PANTHER" id="PTHR34002:SF9">
    <property type="entry name" value="XYLOGLUCAN-SPECIFIC ENDO-BETA-1,4-GLUCANASE A"/>
    <property type="match status" value="1"/>
</dbReference>
<dbReference type="CDD" id="cd00063">
    <property type="entry name" value="FN3"/>
    <property type="match status" value="2"/>
</dbReference>
<dbReference type="InterPro" id="IPR013319">
    <property type="entry name" value="GH11/12"/>
</dbReference>
<comment type="caution">
    <text evidence="10">The sequence shown here is derived from an EMBL/GenBank/DDBJ whole genome shotgun (WGS) entry which is preliminary data.</text>
</comment>
<organism evidence="10 11">
    <name type="scientific">Catellatospora citrea</name>
    <dbReference type="NCBI Taxonomy" id="53366"/>
    <lineage>
        <taxon>Bacteria</taxon>
        <taxon>Bacillati</taxon>
        <taxon>Actinomycetota</taxon>
        <taxon>Actinomycetes</taxon>
        <taxon>Micromonosporales</taxon>
        <taxon>Micromonosporaceae</taxon>
        <taxon>Catellatospora</taxon>
    </lineage>
</organism>
<dbReference type="PROSITE" id="PS50853">
    <property type="entry name" value="FN3"/>
    <property type="match status" value="2"/>
</dbReference>
<dbReference type="GO" id="GO:0030247">
    <property type="term" value="F:polysaccharide binding"/>
    <property type="evidence" value="ECO:0007669"/>
    <property type="project" value="UniProtKB-UniRule"/>
</dbReference>
<dbReference type="InterPro" id="IPR012291">
    <property type="entry name" value="CBM2_carb-bd_dom_sf"/>
</dbReference>
<accession>A0A8J3KC09</accession>
<dbReference type="Proteomes" id="UP000659904">
    <property type="component" value="Unassembled WGS sequence"/>
</dbReference>
<sequence>MHATTSRKHRLATVVSAIALTVAATAVSLLAAQPAQAATICEQYGTVVAGSYVIQNNRWGTSATQCINTTSNGFSITQQDGVGNTSGAPVSYPSIFLGCHYSNCSPSSPLPKQLSTIGTAPSSISFSYPGSGTYDAAYDIWLNADTNVSGVQDTEIMIWANRQGSIQPIGSQTGTANIAGRSWAVWTGSNGANNVVSYLSGSPITSLSFDVMDFVRDTFTRGSQYGNNSWYLTSVQAGFEPWIGGVGLAVNSFSASVTTGGGTQPPGTPGTPSASNVTASGASLSWSASSGTVSSYLIERANGASSTSFSQVGTSSSPSFTDSGLAANTTYRYRVRASNSAGTSGYSGIVNVTTTTGGGTQVPGTPGTPSASNVTASGASLSWSASSGTVSSYLIERATGASSTSFSQVGTSSSPSFTDSGLAANTTYRYRVRASNSAGTSGYSGIVNVTTTGGGGGGSGCTTTASVQSQWNNGYVMQVTVTNTGSSTINGWSSTATLPSGHAHTGSWPQAAVVSGQNVTETNQNWNGTLAPGQTASWGFQASRPNGNTALPTTYSCTAS</sequence>
<keyword evidence="3 5" id="KW-0326">Glycosidase</keyword>
<feature type="signal peptide" evidence="7">
    <location>
        <begin position="1"/>
        <end position="37"/>
    </location>
</feature>
<keyword evidence="7" id="KW-0732">Signal</keyword>
<feature type="chain" id="PRO_5035174035" description="Fibronectin type III domain protein" evidence="7">
    <location>
        <begin position="38"/>
        <end position="560"/>
    </location>
</feature>
<feature type="region of interest" description="Disordered" evidence="6">
    <location>
        <begin position="257"/>
        <end position="279"/>
    </location>
</feature>
<keyword evidence="4 5" id="KW-0624">Polysaccharide degradation</keyword>
<dbReference type="InterPro" id="IPR003961">
    <property type="entry name" value="FN3_dom"/>
</dbReference>
<evidence type="ECO:0000256" key="1">
    <source>
        <dbReference type="ARBA" id="ARBA00005519"/>
    </source>
</evidence>
<evidence type="ECO:0000256" key="5">
    <source>
        <dbReference type="RuleBase" id="RU361163"/>
    </source>
</evidence>
<keyword evidence="5" id="KW-0378">Hydrolase</keyword>
<dbReference type="AlphaFoldDB" id="A0A8J3KC09"/>
<evidence type="ECO:0000259" key="8">
    <source>
        <dbReference type="PROSITE" id="PS50853"/>
    </source>
</evidence>
<dbReference type="SMART" id="SM00060">
    <property type="entry name" value="FN3"/>
    <property type="match status" value="2"/>
</dbReference>
<dbReference type="SUPFAM" id="SSF49384">
    <property type="entry name" value="Carbohydrate-binding domain"/>
    <property type="match status" value="1"/>
</dbReference>
<dbReference type="PANTHER" id="PTHR34002">
    <property type="entry name" value="BLR1656 PROTEIN"/>
    <property type="match status" value="1"/>
</dbReference>
<name>A0A8J3KC09_9ACTN</name>
<dbReference type="EMBL" id="BONH01000004">
    <property type="protein sequence ID" value="GIF96263.1"/>
    <property type="molecule type" value="Genomic_DNA"/>
</dbReference>
<comment type="similarity">
    <text evidence="1 5">Belongs to the glycosyl hydrolase 12 (cellulase H) family.</text>
</comment>
<dbReference type="SMART" id="SM00637">
    <property type="entry name" value="CBD_II"/>
    <property type="match status" value="1"/>
</dbReference>
<dbReference type="InterPro" id="IPR008965">
    <property type="entry name" value="CBM2/CBM3_carb-bd_dom_sf"/>
</dbReference>
<protein>
    <recommendedName>
        <fullName evidence="12">Fibronectin type III domain protein</fullName>
    </recommendedName>
</protein>
<dbReference type="GO" id="GO:0000272">
    <property type="term" value="P:polysaccharide catabolic process"/>
    <property type="evidence" value="ECO:0007669"/>
    <property type="project" value="UniProtKB-KW"/>
</dbReference>
<evidence type="ECO:0008006" key="12">
    <source>
        <dbReference type="Google" id="ProtNLM"/>
    </source>
</evidence>
<evidence type="ECO:0000256" key="3">
    <source>
        <dbReference type="ARBA" id="ARBA00023295"/>
    </source>
</evidence>
<feature type="domain" description="Fibronectin type-III" evidence="8">
    <location>
        <begin position="365"/>
        <end position="454"/>
    </location>
</feature>
<reference evidence="10 11" key="1">
    <citation type="submission" date="2021-01" db="EMBL/GenBank/DDBJ databases">
        <title>Whole genome shotgun sequence of Catellatospora citrea NBRC 14495.</title>
        <authorList>
            <person name="Komaki H."/>
            <person name="Tamura T."/>
        </authorList>
    </citation>
    <scope>NUCLEOTIDE SEQUENCE [LARGE SCALE GENOMIC DNA]</scope>
    <source>
        <strain evidence="10 11">NBRC 14495</strain>
    </source>
</reference>
<dbReference type="InterPro" id="IPR036116">
    <property type="entry name" value="FN3_sf"/>
</dbReference>
<dbReference type="Pfam" id="PF01670">
    <property type="entry name" value="Glyco_hydro_12"/>
    <property type="match status" value="1"/>
</dbReference>
<dbReference type="Gene3D" id="2.60.40.290">
    <property type="match status" value="1"/>
</dbReference>
<dbReference type="Gene3D" id="2.60.40.10">
    <property type="entry name" value="Immunoglobulins"/>
    <property type="match status" value="2"/>
</dbReference>
<evidence type="ECO:0000256" key="4">
    <source>
        <dbReference type="ARBA" id="ARBA00023326"/>
    </source>
</evidence>
<evidence type="ECO:0000256" key="6">
    <source>
        <dbReference type="SAM" id="MobiDB-lite"/>
    </source>
</evidence>
<dbReference type="GO" id="GO:0008810">
    <property type="term" value="F:cellulase activity"/>
    <property type="evidence" value="ECO:0007669"/>
    <property type="project" value="InterPro"/>
</dbReference>
<gene>
    <name evidence="10" type="ORF">Cci01nite_13570</name>
</gene>
<dbReference type="RefSeq" id="WP_120320708.1">
    <property type="nucleotide sequence ID" value="NZ_BONH01000004.1"/>
</dbReference>
<evidence type="ECO:0000256" key="2">
    <source>
        <dbReference type="ARBA" id="ARBA00023277"/>
    </source>
</evidence>
<dbReference type="InterPro" id="IPR001919">
    <property type="entry name" value="CBD2"/>
</dbReference>
<dbReference type="SUPFAM" id="SSF49265">
    <property type="entry name" value="Fibronectin type III"/>
    <property type="match status" value="1"/>
</dbReference>
<evidence type="ECO:0000259" key="9">
    <source>
        <dbReference type="PROSITE" id="PS51173"/>
    </source>
</evidence>
<dbReference type="InterPro" id="IPR013320">
    <property type="entry name" value="ConA-like_dom_sf"/>
</dbReference>
<dbReference type="Gene3D" id="2.60.120.180">
    <property type="match status" value="1"/>
</dbReference>